<gene>
    <name evidence="2" type="ORF">FEF34_40780</name>
</gene>
<dbReference type="Proteomes" id="UP000305921">
    <property type="component" value="Unassembled WGS sequence"/>
</dbReference>
<keyword evidence="3" id="KW-1185">Reference proteome</keyword>
<accession>A0A5R9DT20</accession>
<dbReference type="AlphaFoldDB" id="A0A5R9DT20"/>
<sequence length="211" mass="24465">MQAWGRPLSPVRDLDDVARRYPGRRLTLEGERAPLEFYSRPGEPNAFSMDSLEFFFLIAQYFREALPLRMILLLIACQRAGGRIHLTQDEMATVLDVSRTKATETLQVIMSHGIVFKVKRGCYQFNPPFSYRVAEFIPGTETAGGKPEYRRVEQYETISEIRKDATLPELVRFPSLEHMRRAIEELREERAAQRAARRAVRAMRREEGTEQ</sequence>
<proteinExistence type="predicted"/>
<organism evidence="2 3">
    <name type="scientific">Streptomyces marianii</name>
    <dbReference type="NCBI Taxonomy" id="1817406"/>
    <lineage>
        <taxon>Bacteria</taxon>
        <taxon>Bacillati</taxon>
        <taxon>Actinomycetota</taxon>
        <taxon>Actinomycetes</taxon>
        <taxon>Kitasatosporales</taxon>
        <taxon>Streptomycetaceae</taxon>
        <taxon>Streptomyces</taxon>
    </lineage>
</organism>
<name>A0A5R9DT20_9ACTN</name>
<dbReference type="OrthoDB" id="4142544at2"/>
<evidence type="ECO:0000256" key="1">
    <source>
        <dbReference type="SAM" id="Coils"/>
    </source>
</evidence>
<evidence type="ECO:0000313" key="2">
    <source>
        <dbReference type="EMBL" id="TLQ38782.1"/>
    </source>
</evidence>
<protein>
    <submittedName>
        <fullName evidence="2">Uncharacterized protein</fullName>
    </submittedName>
</protein>
<evidence type="ECO:0000313" key="3">
    <source>
        <dbReference type="Proteomes" id="UP000305921"/>
    </source>
</evidence>
<dbReference type="EMBL" id="VAWE01000005">
    <property type="protein sequence ID" value="TLQ38782.1"/>
    <property type="molecule type" value="Genomic_DNA"/>
</dbReference>
<reference evidence="2 3" key="1">
    <citation type="submission" date="2019-05" db="EMBL/GenBank/DDBJ databases">
        <title>Streptomyces marianii sp. nov., a novel marine actinomycete from southern coast of India.</title>
        <authorList>
            <person name="Iniyan A.M."/>
            <person name="Wink J."/>
            <person name="Ramprasad E."/>
            <person name="Ramana C.V."/>
            <person name="Bunk B."/>
            <person name="Sproer C."/>
            <person name="Joseph F.-J.R.S."/>
            <person name="Vincent S.G.P."/>
        </authorList>
    </citation>
    <scope>NUCLEOTIDE SEQUENCE [LARGE SCALE GENOMIC DNA]</scope>
    <source>
        <strain evidence="2 3">ICN19</strain>
    </source>
</reference>
<keyword evidence="1" id="KW-0175">Coiled coil</keyword>
<comment type="caution">
    <text evidence="2">The sequence shown here is derived from an EMBL/GenBank/DDBJ whole genome shotgun (WGS) entry which is preliminary data.</text>
</comment>
<feature type="coiled-coil region" evidence="1">
    <location>
        <begin position="176"/>
        <end position="206"/>
    </location>
</feature>